<comment type="caution">
    <text evidence="5">The sequence shown here is derived from an EMBL/GenBank/DDBJ whole genome shotgun (WGS) entry which is preliminary data.</text>
</comment>
<protein>
    <recommendedName>
        <fullName evidence="4">Transglutaminase-like domain-containing protein</fullName>
    </recommendedName>
</protein>
<dbReference type="InterPro" id="IPR036238">
    <property type="entry name" value="Transglutaminase_C_sf"/>
</dbReference>
<reference evidence="5 6" key="1">
    <citation type="submission" date="2023-11" db="EMBL/GenBank/DDBJ databases">
        <title>Halocaridina rubra genome assembly.</title>
        <authorList>
            <person name="Smith C."/>
        </authorList>
    </citation>
    <scope>NUCLEOTIDE SEQUENCE [LARGE SCALE GENOMIC DNA]</scope>
    <source>
        <strain evidence="5">EP-1</strain>
        <tissue evidence="5">Whole</tissue>
    </source>
</reference>
<dbReference type="Gene3D" id="3.90.260.10">
    <property type="entry name" value="Transglutaminase-like"/>
    <property type="match status" value="1"/>
</dbReference>
<dbReference type="InterPro" id="IPR008958">
    <property type="entry name" value="Transglutaminase_C"/>
</dbReference>
<evidence type="ECO:0000313" key="5">
    <source>
        <dbReference type="EMBL" id="KAK7079820.1"/>
    </source>
</evidence>
<dbReference type="GO" id="GO:0003810">
    <property type="term" value="F:protein-glutamine gamma-glutamyltransferase activity"/>
    <property type="evidence" value="ECO:0007669"/>
    <property type="project" value="InterPro"/>
</dbReference>
<feature type="active site" evidence="2">
    <location>
        <position position="386"/>
    </location>
</feature>
<dbReference type="EMBL" id="JAXCGZ010006367">
    <property type="protein sequence ID" value="KAK7079820.1"/>
    <property type="molecule type" value="Genomic_DNA"/>
</dbReference>
<accession>A0AAN8XJS0</accession>
<dbReference type="PROSITE" id="PS00547">
    <property type="entry name" value="TRANSGLUTAMINASES"/>
    <property type="match status" value="1"/>
</dbReference>
<feature type="active site" evidence="2">
    <location>
        <position position="323"/>
    </location>
</feature>
<dbReference type="InterPro" id="IPR013808">
    <property type="entry name" value="Transglutaminase_AS"/>
</dbReference>
<dbReference type="PIRSF" id="PIRSF000459">
    <property type="entry name" value="TGM_EBP42"/>
    <property type="match status" value="1"/>
</dbReference>
<dbReference type="Pfam" id="PF00927">
    <property type="entry name" value="Transglut_C"/>
    <property type="match status" value="2"/>
</dbReference>
<dbReference type="InterPro" id="IPR014756">
    <property type="entry name" value="Ig_E-set"/>
</dbReference>
<evidence type="ECO:0000256" key="1">
    <source>
        <dbReference type="ARBA" id="ARBA00005968"/>
    </source>
</evidence>
<dbReference type="Proteomes" id="UP001381693">
    <property type="component" value="Unassembled WGS sequence"/>
</dbReference>
<evidence type="ECO:0000256" key="2">
    <source>
        <dbReference type="PIRSR" id="PIRSR000459-1"/>
    </source>
</evidence>
<feature type="binding site" evidence="3">
    <location>
        <position position="506"/>
    </location>
    <ligand>
        <name>Ca(2+)</name>
        <dbReference type="ChEBI" id="CHEBI:29108"/>
    </ligand>
</feature>
<dbReference type="FunFam" id="2.60.40.10:FF:000171">
    <property type="entry name" value="protein-glutamine gamma-glutamyltransferase 6"/>
    <property type="match status" value="1"/>
</dbReference>
<comment type="cofactor">
    <cofactor evidence="3">
        <name>Ca(2+)</name>
        <dbReference type="ChEBI" id="CHEBI:29108"/>
    </cofactor>
    <text evidence="3">Binds 1 Ca(2+) ion per subunit.</text>
</comment>
<evidence type="ECO:0000259" key="4">
    <source>
        <dbReference type="SMART" id="SM00460"/>
    </source>
</evidence>
<dbReference type="GO" id="GO:0046872">
    <property type="term" value="F:metal ion binding"/>
    <property type="evidence" value="ECO:0007669"/>
    <property type="project" value="UniProtKB-KW"/>
</dbReference>
<dbReference type="SUPFAM" id="SSF81296">
    <property type="entry name" value="E set domains"/>
    <property type="match status" value="1"/>
</dbReference>
<dbReference type="PANTHER" id="PTHR11590">
    <property type="entry name" value="PROTEIN-GLUTAMINE GAMMA-GLUTAMYLTRANSFERASE"/>
    <property type="match status" value="1"/>
</dbReference>
<dbReference type="InterPro" id="IPR001102">
    <property type="entry name" value="Transglutaminase_N"/>
</dbReference>
<dbReference type="FunFam" id="2.60.40.10:FF:000090">
    <property type="entry name" value="Protein-glutamine gamma-glutamyltransferase 2"/>
    <property type="match status" value="1"/>
</dbReference>
<organism evidence="5 6">
    <name type="scientific">Halocaridina rubra</name>
    <name type="common">Hawaiian red shrimp</name>
    <dbReference type="NCBI Taxonomy" id="373956"/>
    <lineage>
        <taxon>Eukaryota</taxon>
        <taxon>Metazoa</taxon>
        <taxon>Ecdysozoa</taxon>
        <taxon>Arthropoda</taxon>
        <taxon>Crustacea</taxon>
        <taxon>Multicrustacea</taxon>
        <taxon>Malacostraca</taxon>
        <taxon>Eumalacostraca</taxon>
        <taxon>Eucarida</taxon>
        <taxon>Decapoda</taxon>
        <taxon>Pleocyemata</taxon>
        <taxon>Caridea</taxon>
        <taxon>Atyoidea</taxon>
        <taxon>Atyidae</taxon>
        <taxon>Halocaridina</taxon>
    </lineage>
</organism>
<dbReference type="InterPro" id="IPR038765">
    <property type="entry name" value="Papain-like_cys_pep_sf"/>
</dbReference>
<dbReference type="InterPro" id="IPR013783">
    <property type="entry name" value="Ig-like_fold"/>
</dbReference>
<feature type="binding site" evidence="3">
    <location>
        <position position="449"/>
    </location>
    <ligand>
        <name>Ca(2+)</name>
        <dbReference type="ChEBI" id="CHEBI:29108"/>
    </ligand>
</feature>
<proteinExistence type="inferred from homology"/>
<dbReference type="InterPro" id="IPR050779">
    <property type="entry name" value="Transglutaminase"/>
</dbReference>
<comment type="similarity">
    <text evidence="1">Belongs to the transglutaminase superfamily. Transglutaminase family.</text>
</comment>
<feature type="domain" description="Transglutaminase-like" evidence="4">
    <location>
        <begin position="315"/>
        <end position="412"/>
    </location>
</feature>
<dbReference type="InterPro" id="IPR036985">
    <property type="entry name" value="Transglutaminase-like_sf"/>
</dbReference>
<dbReference type="AlphaFoldDB" id="A0AAN8XJS0"/>
<sequence length="752" mass="85497">MNPNRNGSGYNNWISSLRTDYARSLASRNLDESDVPQPPSDALTVERTHWYIKDNAKSHNTIKFDLVHDKKEPKPILRRGQTFYLAIRFHKDFDVDKDRVVLNFKFGPKPSVQKGTLAVVSIQNQKFTKTKDDWDCRIDAGARGKDLVVQVYIPASAMVGIWHLDVRSGVQDTSRSTAMNLFSDTTDCYVLFNPWCKDDTVYMEDEVKRDEYITNDKGKVYVGAYRRSRGRPWAYGQFDDVVLPVAVYILELSRVADTERGNPVKVVRGISAGVNDIDDEGILVGRWDGEYNDGVPPYQWTGSARIIEEFVKNGFKPVKYGQCWVFSAITTTICRALGIPCRSVTNFVSAHDTNSSLTIDKFFDKEGNELEGGPDGENWDSIWNFHVWNDVWMARPDLPPGYGGWQAIDATPQEESDHKMQCGPVSLAAVRRGDIGLNYDAPFVFAEVNADVMHWGEDPESDWGWSRMKMNSYHIGRQILTKFAGKDDDDGDEDQEDVVGEYKSEEGSNAERLAIHNAIRGSRRAQQYYEYRKDIKEDVVFDLIDIDKIMVGEPFKVKVVVKNESDEKRTLSAYLSARSIYYTGVNVALIKKAEGNFTLEPKQSQDIALTVQYTEYWKKLVEQCMMKIYAICRVQETGQTWTDEDDFQVEKPKLTIEAPNEADTKNLCEITFSFTNPLDLPLTQCHLSADGAGLMRPRAINLKKEVPAKGKFTHTIKIQPRIHGERKLIATFNSKELFDINGTKTITVKKPQ</sequence>
<feature type="binding site" evidence="3">
    <location>
        <position position="511"/>
    </location>
    <ligand>
        <name>Ca(2+)</name>
        <dbReference type="ChEBI" id="CHEBI:29108"/>
    </ligand>
</feature>
<dbReference type="SUPFAM" id="SSF49309">
    <property type="entry name" value="Transglutaminase, two C-terminal domains"/>
    <property type="match status" value="2"/>
</dbReference>
<evidence type="ECO:0000256" key="3">
    <source>
        <dbReference type="PIRSR" id="PIRSR000459-2"/>
    </source>
</evidence>
<name>A0AAN8XJS0_HALRR</name>
<keyword evidence="3" id="KW-0106">Calcium</keyword>
<dbReference type="FunFam" id="3.90.260.10:FF:000002">
    <property type="entry name" value="Erythrocyte membrane protein band 4.2"/>
    <property type="match status" value="1"/>
</dbReference>
<feature type="active site" evidence="2">
    <location>
        <position position="409"/>
    </location>
</feature>
<dbReference type="InterPro" id="IPR023608">
    <property type="entry name" value="Transglutaminase_animal"/>
</dbReference>
<keyword evidence="6" id="KW-1185">Reference proteome</keyword>
<dbReference type="PANTHER" id="PTHR11590:SF40">
    <property type="entry name" value="HEMOCYTE PROTEIN-GLUTAMINE GAMMA-GLUTAMYLTRANSFERASE-LIKE PROTEIN"/>
    <property type="match status" value="1"/>
</dbReference>
<dbReference type="InterPro" id="IPR002931">
    <property type="entry name" value="Transglutaminase-like"/>
</dbReference>
<dbReference type="Pfam" id="PF00868">
    <property type="entry name" value="Transglut_N"/>
    <property type="match status" value="1"/>
</dbReference>
<dbReference type="Pfam" id="PF01841">
    <property type="entry name" value="Transglut_core"/>
    <property type="match status" value="1"/>
</dbReference>
<dbReference type="SUPFAM" id="SSF54001">
    <property type="entry name" value="Cysteine proteinases"/>
    <property type="match status" value="1"/>
</dbReference>
<feature type="binding site" evidence="3">
    <location>
        <position position="451"/>
    </location>
    <ligand>
        <name>Ca(2+)</name>
        <dbReference type="ChEBI" id="CHEBI:29108"/>
    </ligand>
</feature>
<keyword evidence="3" id="KW-0479">Metal-binding</keyword>
<dbReference type="Gene3D" id="2.60.40.10">
    <property type="entry name" value="Immunoglobulins"/>
    <property type="match status" value="3"/>
</dbReference>
<dbReference type="SMART" id="SM00460">
    <property type="entry name" value="TGc"/>
    <property type="match status" value="1"/>
</dbReference>
<evidence type="ECO:0000313" key="6">
    <source>
        <dbReference type="Proteomes" id="UP001381693"/>
    </source>
</evidence>
<gene>
    <name evidence="5" type="ORF">SK128_021525</name>
</gene>